<evidence type="ECO:0000313" key="6">
    <source>
        <dbReference type="EMBL" id="AIF49479.1"/>
    </source>
</evidence>
<keyword evidence="3" id="KW-0560">Oxidoreductase</keyword>
<dbReference type="SMART" id="SM00028">
    <property type="entry name" value="TPR"/>
    <property type="match status" value="4"/>
</dbReference>
<dbReference type="InterPro" id="IPR051821">
    <property type="entry name" value="Asp/Asn_beta-hydroxylase"/>
</dbReference>
<evidence type="ECO:0000259" key="5">
    <source>
        <dbReference type="Pfam" id="PF05118"/>
    </source>
</evidence>
<dbReference type="AlphaFoldDB" id="A0A075K5R0"/>
<dbReference type="Gene3D" id="1.25.40.10">
    <property type="entry name" value="Tetratricopeptide repeat domain"/>
    <property type="match status" value="1"/>
</dbReference>
<dbReference type="InterPro" id="IPR011990">
    <property type="entry name" value="TPR-like_helical_dom_sf"/>
</dbReference>
<feature type="repeat" description="TPR" evidence="4">
    <location>
        <begin position="43"/>
        <end position="76"/>
    </location>
</feature>
<feature type="domain" description="Aspartyl/asparaginy/proline hydroxylase" evidence="5">
    <location>
        <begin position="245"/>
        <end position="409"/>
    </location>
</feature>
<sequence length="440" mass="49104">MNTGVGVAASALREMALNGLKQGDAALAEQYFARLLEQVPDDAEALQFVAARHVSRGDANRALAMLQAAVKARPDHPDLWHQLGVVQSMTGDLQGAAESLRCCLDLAPHMFVARLRLGMALEQLGDTHHALLAYFGAVNSAQAEGRWMSDATTAPGLRQPVQHAMRFIDAGRRRTFDAVLEPLRERYGRASLARVEECLAIYLGERPASLPDPRQKPKFLYFPGVPSQAYYGRERFPWQAALEDATDIIREELRDVLAENQPLEPFLGNQTVEELSGHLSASGVQPAAWDAYFFYRHGDRFDDHHRRCPRTSAVLERIPLVRIRDHAPETLFSVLRPGTHILPHRGVTNTRLVTHLPLIVPPDCAINVGGELHEWQEGRCVTFDDTFEHEAWNRSDRTRVVVILDSWNPDLTEVERLAVTDLVETIGDFNRASEVSVPGS</sequence>
<dbReference type="PANTHER" id="PTHR46332">
    <property type="entry name" value="ASPARTATE BETA-HYDROXYLASE DOMAIN-CONTAINING PROTEIN 2"/>
    <property type="match status" value="1"/>
</dbReference>
<evidence type="ECO:0000256" key="3">
    <source>
        <dbReference type="ARBA" id="ARBA00023002"/>
    </source>
</evidence>
<dbReference type="PANTHER" id="PTHR46332:SF5">
    <property type="entry name" value="ASPARTATE BETA-HYDROXYLASE DOMAIN CONTAINING 2"/>
    <property type="match status" value="1"/>
</dbReference>
<evidence type="ECO:0000256" key="1">
    <source>
        <dbReference type="ARBA" id="ARBA00007730"/>
    </source>
</evidence>
<dbReference type="InterPro" id="IPR019734">
    <property type="entry name" value="TPR_rpt"/>
</dbReference>
<accession>A0A075K5R0</accession>
<keyword evidence="2" id="KW-0223">Dioxygenase</keyword>
<dbReference type="HOGENOM" id="CLU_034033_1_0_6"/>
<keyword evidence="4" id="KW-0802">TPR repeat</keyword>
<dbReference type="Gene3D" id="2.60.120.330">
    <property type="entry name" value="B-lactam Antibiotic, Isopenicillin N Synthase, Chain"/>
    <property type="match status" value="1"/>
</dbReference>
<reference evidence="6 7" key="1">
    <citation type="submission" date="2014-07" db="EMBL/GenBank/DDBJ databases">
        <title>Complete Genome Sequence of Dyella japonica Strain A8 Isolated from Malaysian Tropical Soil.</title>
        <authorList>
            <person name="Hui R.K.H."/>
            <person name="Chen J.-W."/>
            <person name="Chan K.-G."/>
            <person name="Leung F.C.C."/>
        </authorList>
    </citation>
    <scope>NUCLEOTIDE SEQUENCE [LARGE SCALE GENOMIC DNA]</scope>
    <source>
        <strain evidence="6 7">A8</strain>
    </source>
</reference>
<dbReference type="GO" id="GO:0016020">
    <property type="term" value="C:membrane"/>
    <property type="evidence" value="ECO:0007669"/>
    <property type="project" value="TreeGrafter"/>
</dbReference>
<dbReference type="PROSITE" id="PS50005">
    <property type="entry name" value="TPR"/>
    <property type="match status" value="1"/>
</dbReference>
<keyword evidence="7" id="KW-1185">Reference proteome</keyword>
<comment type="similarity">
    <text evidence="1">Belongs to the aspartyl/asparaginyl beta-hydroxylase family.</text>
</comment>
<protein>
    <submittedName>
        <fullName evidence="6">Aspartyl beta-hydroxylase</fullName>
    </submittedName>
</protein>
<dbReference type="RefSeq" id="WP_026033918.1">
    <property type="nucleotide sequence ID" value="NZ_ALOY01000151.1"/>
</dbReference>
<evidence type="ECO:0000313" key="7">
    <source>
        <dbReference type="Proteomes" id="UP000027987"/>
    </source>
</evidence>
<proteinExistence type="inferred from homology"/>
<dbReference type="OrthoDB" id="21665at2"/>
<dbReference type="Pfam" id="PF14559">
    <property type="entry name" value="TPR_19"/>
    <property type="match status" value="1"/>
</dbReference>
<dbReference type="KEGG" id="dja:HY57_20545"/>
<dbReference type="EMBL" id="CP008884">
    <property type="protein sequence ID" value="AIF49479.1"/>
    <property type="molecule type" value="Genomic_DNA"/>
</dbReference>
<dbReference type="Pfam" id="PF05118">
    <property type="entry name" value="Asp_Arg_Hydrox"/>
    <property type="match status" value="1"/>
</dbReference>
<gene>
    <name evidence="6" type="ORF">HY57_20545</name>
</gene>
<dbReference type="SUPFAM" id="SSF48452">
    <property type="entry name" value="TPR-like"/>
    <property type="match status" value="1"/>
</dbReference>
<dbReference type="InterPro" id="IPR027443">
    <property type="entry name" value="IPNS-like_sf"/>
</dbReference>
<dbReference type="Proteomes" id="UP000027987">
    <property type="component" value="Chromosome"/>
</dbReference>
<dbReference type="InterPro" id="IPR007803">
    <property type="entry name" value="Asp/Arg/Pro-Hydrxlase"/>
</dbReference>
<dbReference type="STRING" id="1217721.HY57_20545"/>
<organism evidence="6 7">
    <name type="scientific">Dyella japonica A8</name>
    <dbReference type="NCBI Taxonomy" id="1217721"/>
    <lineage>
        <taxon>Bacteria</taxon>
        <taxon>Pseudomonadati</taxon>
        <taxon>Pseudomonadota</taxon>
        <taxon>Gammaproteobacteria</taxon>
        <taxon>Lysobacterales</taxon>
        <taxon>Rhodanobacteraceae</taxon>
        <taxon>Dyella</taxon>
    </lineage>
</organism>
<dbReference type="GO" id="GO:0051213">
    <property type="term" value="F:dioxygenase activity"/>
    <property type="evidence" value="ECO:0007669"/>
    <property type="project" value="UniProtKB-KW"/>
</dbReference>
<dbReference type="PATRIC" id="fig|1217721.7.peg.4208"/>
<dbReference type="SUPFAM" id="SSF51197">
    <property type="entry name" value="Clavaminate synthase-like"/>
    <property type="match status" value="1"/>
</dbReference>
<evidence type="ECO:0000256" key="4">
    <source>
        <dbReference type="PROSITE-ProRule" id="PRU00339"/>
    </source>
</evidence>
<evidence type="ECO:0000256" key="2">
    <source>
        <dbReference type="ARBA" id="ARBA00022964"/>
    </source>
</evidence>
<name>A0A075K5R0_9GAMM</name>